<keyword evidence="5 8" id="KW-1133">Transmembrane helix</keyword>
<evidence type="ECO:0000313" key="10">
    <source>
        <dbReference type="Proteomes" id="UP000199600"/>
    </source>
</evidence>
<dbReference type="AlphaFoldDB" id="A0A1A8Y1B5"/>
<protein>
    <recommendedName>
        <fullName evidence="7">Phosphatidate cytidylyltransferase</fullName>
        <ecNumber evidence="7">2.7.7.41</ecNumber>
    </recommendedName>
</protein>
<feature type="transmembrane region" description="Helical" evidence="8">
    <location>
        <begin position="120"/>
        <end position="138"/>
    </location>
</feature>
<reference evidence="9 10" key="1">
    <citation type="submission" date="2016-06" db="EMBL/GenBank/DDBJ databases">
        <authorList>
            <person name="Kjaerup R.B."/>
            <person name="Dalgaard T.S."/>
            <person name="Juul-Madsen H.R."/>
        </authorList>
    </citation>
    <scope>NUCLEOTIDE SEQUENCE [LARGE SCALE GENOMIC DNA]</scope>
    <source>
        <strain evidence="9">2</strain>
    </source>
</reference>
<dbReference type="UniPathway" id="UPA00557">
    <property type="reaction ID" value="UER00614"/>
</dbReference>
<feature type="transmembrane region" description="Helical" evidence="8">
    <location>
        <begin position="241"/>
        <end position="261"/>
    </location>
</feature>
<feature type="transmembrane region" description="Helical" evidence="8">
    <location>
        <begin position="12"/>
        <end position="33"/>
    </location>
</feature>
<dbReference type="GO" id="GO:0004605">
    <property type="term" value="F:phosphatidate cytidylyltransferase activity"/>
    <property type="evidence" value="ECO:0007669"/>
    <property type="project" value="UniProtKB-EC"/>
</dbReference>
<name>A0A1A8Y1B5_9RHOO</name>
<dbReference type="PANTHER" id="PTHR43535">
    <property type="entry name" value="PHOSPHATIDATE CYTIDYLYLTRANSFERASE"/>
    <property type="match status" value="1"/>
</dbReference>
<evidence type="ECO:0000256" key="3">
    <source>
        <dbReference type="ARBA" id="ARBA00022679"/>
    </source>
</evidence>
<evidence type="ECO:0000256" key="2">
    <source>
        <dbReference type="ARBA" id="ARBA00010185"/>
    </source>
</evidence>
<dbReference type="InterPro" id="IPR000374">
    <property type="entry name" value="PC_trans"/>
</dbReference>
<dbReference type="EC" id="2.7.7.41" evidence="7"/>
<proteinExistence type="inferred from homology"/>
<evidence type="ECO:0000256" key="6">
    <source>
        <dbReference type="ARBA" id="ARBA00023136"/>
    </source>
</evidence>
<dbReference type="GO" id="GO:0016024">
    <property type="term" value="P:CDP-diacylglycerol biosynthetic process"/>
    <property type="evidence" value="ECO:0007669"/>
    <property type="project" value="UniProtKB-UniPathway"/>
</dbReference>
<dbReference type="Pfam" id="PF01148">
    <property type="entry name" value="CTP_transf_1"/>
    <property type="match status" value="1"/>
</dbReference>
<dbReference type="Proteomes" id="UP000199600">
    <property type="component" value="Unassembled WGS sequence"/>
</dbReference>
<comment type="pathway">
    <text evidence="7">Phospholipid metabolism; CDP-diacylglycerol biosynthesis; CDP-diacylglycerol from sn-glycerol 3-phosphate: step 3/3.</text>
</comment>
<evidence type="ECO:0000256" key="4">
    <source>
        <dbReference type="ARBA" id="ARBA00022692"/>
    </source>
</evidence>
<comment type="catalytic activity">
    <reaction evidence="7">
        <text>a 1,2-diacyl-sn-glycero-3-phosphate + CTP + H(+) = a CDP-1,2-diacyl-sn-glycerol + diphosphate</text>
        <dbReference type="Rhea" id="RHEA:16229"/>
        <dbReference type="ChEBI" id="CHEBI:15378"/>
        <dbReference type="ChEBI" id="CHEBI:33019"/>
        <dbReference type="ChEBI" id="CHEBI:37563"/>
        <dbReference type="ChEBI" id="CHEBI:58332"/>
        <dbReference type="ChEBI" id="CHEBI:58608"/>
        <dbReference type="EC" id="2.7.7.41"/>
    </reaction>
</comment>
<evidence type="ECO:0000256" key="1">
    <source>
        <dbReference type="ARBA" id="ARBA00004141"/>
    </source>
</evidence>
<keyword evidence="3 7" id="KW-0808">Transferase</keyword>
<feature type="transmembrane region" description="Helical" evidence="8">
    <location>
        <begin position="216"/>
        <end position="235"/>
    </location>
</feature>
<comment type="similarity">
    <text evidence="2 7">Belongs to the CDS family.</text>
</comment>
<feature type="transmembrane region" description="Helical" evidence="8">
    <location>
        <begin position="95"/>
        <end position="114"/>
    </location>
</feature>
<feature type="transmembrane region" description="Helical" evidence="8">
    <location>
        <begin position="53"/>
        <end position="75"/>
    </location>
</feature>
<sequence>MNTTLLPNSNIWIAYGGVLLFLVAGSGITRYLVNAFPDRDYTNLRLRVRTWWMIVPALIGALTIGPTAIVLLFAIASAVTLHEYLVLTGSSHQPVPVLAAIYAATPILYALAYYADNVSIGLFIPLYCLLLVSVIFAVRRGAGVWRTSATVLLGVFLTVFCLSYIARLVTLSGGNGLVLFLLMITQLNDVSQYISGKMFGRTPLAPTLSPNKTREGMLGGLATTAVIASFLGPLLTPLSSLIAVIYGTALALAGVAGDLTVSAIKRMAGVKDAGKLLPGHGGFFDRVDSLIYTAPLFFYGILVWQEMQPY</sequence>
<dbReference type="PROSITE" id="PS01315">
    <property type="entry name" value="CDS"/>
    <property type="match status" value="1"/>
</dbReference>
<organism evidence="9 10">
    <name type="scientific">Candidatus Propionivibrio aalborgensis</name>
    <dbReference type="NCBI Taxonomy" id="1860101"/>
    <lineage>
        <taxon>Bacteria</taxon>
        <taxon>Pseudomonadati</taxon>
        <taxon>Pseudomonadota</taxon>
        <taxon>Betaproteobacteria</taxon>
        <taxon>Rhodocyclales</taxon>
        <taxon>Rhodocyclaceae</taxon>
        <taxon>Propionivibrio</taxon>
    </lineage>
</organism>
<keyword evidence="4 7" id="KW-0812">Transmembrane</keyword>
<keyword evidence="10" id="KW-1185">Reference proteome</keyword>
<comment type="subcellular location">
    <subcellularLocation>
        <location evidence="1">Membrane</location>
        <topology evidence="1">Multi-pass membrane protein</topology>
    </subcellularLocation>
</comment>
<gene>
    <name evidence="9" type="primary">ynbB</name>
    <name evidence="9" type="ORF">PROAA_720003</name>
</gene>
<keyword evidence="7" id="KW-0548">Nucleotidyltransferase</keyword>
<evidence type="ECO:0000256" key="8">
    <source>
        <dbReference type="SAM" id="Phobius"/>
    </source>
</evidence>
<evidence type="ECO:0000256" key="5">
    <source>
        <dbReference type="ARBA" id="ARBA00022989"/>
    </source>
</evidence>
<evidence type="ECO:0000256" key="7">
    <source>
        <dbReference type="RuleBase" id="RU003938"/>
    </source>
</evidence>
<dbReference type="GO" id="GO:0009273">
    <property type="term" value="P:peptidoglycan-based cell wall biogenesis"/>
    <property type="evidence" value="ECO:0007669"/>
    <property type="project" value="TreeGrafter"/>
</dbReference>
<dbReference type="RefSeq" id="WP_186412383.1">
    <property type="nucleotide sequence ID" value="NZ_FLQY01000376.1"/>
</dbReference>
<keyword evidence="6 8" id="KW-0472">Membrane</keyword>
<accession>A0A1A8Y1B5</accession>
<dbReference type="PANTHER" id="PTHR43535:SF1">
    <property type="entry name" value="PHOSPHATIDATE CYTIDYLYLTRANSFERASE"/>
    <property type="match status" value="1"/>
</dbReference>
<dbReference type="EMBL" id="FLQY01000376">
    <property type="protein sequence ID" value="SBT10817.1"/>
    <property type="molecule type" value="Genomic_DNA"/>
</dbReference>
<feature type="transmembrane region" description="Helical" evidence="8">
    <location>
        <begin position="150"/>
        <end position="170"/>
    </location>
</feature>
<evidence type="ECO:0000313" key="9">
    <source>
        <dbReference type="EMBL" id="SBT10817.1"/>
    </source>
</evidence>
<dbReference type="GO" id="GO:0005886">
    <property type="term" value="C:plasma membrane"/>
    <property type="evidence" value="ECO:0007669"/>
    <property type="project" value="TreeGrafter"/>
</dbReference>